<dbReference type="EMBL" id="BK032572">
    <property type="protein sequence ID" value="DAF48709.1"/>
    <property type="molecule type" value="Genomic_DNA"/>
</dbReference>
<accession>A0A8S5SCL0</accession>
<evidence type="ECO:0000313" key="1">
    <source>
        <dbReference type="EMBL" id="DAF48709.1"/>
    </source>
</evidence>
<protein>
    <submittedName>
        <fullName evidence="1">Uncharacterized protein</fullName>
    </submittedName>
</protein>
<organism evidence="1">
    <name type="scientific">Siphoviridae sp. ctrCv3</name>
    <dbReference type="NCBI Taxonomy" id="2827954"/>
    <lineage>
        <taxon>Viruses</taxon>
        <taxon>Duplodnaviria</taxon>
        <taxon>Heunggongvirae</taxon>
        <taxon>Uroviricota</taxon>
        <taxon>Caudoviricetes</taxon>
    </lineage>
</organism>
<name>A0A8S5SCL0_9CAUD</name>
<proteinExistence type="predicted"/>
<reference evidence="1" key="1">
    <citation type="journal article" date="2021" name="Proc. Natl. Acad. Sci. U.S.A.">
        <title>A Catalog of Tens of Thousands of Viruses from Human Metagenomes Reveals Hidden Associations with Chronic Diseases.</title>
        <authorList>
            <person name="Tisza M.J."/>
            <person name="Buck C.B."/>
        </authorList>
    </citation>
    <scope>NUCLEOTIDE SEQUENCE</scope>
    <source>
        <strain evidence="1">CtrCv3</strain>
    </source>
</reference>
<sequence>MKYFNPNPAGKAVGDCVIRAIAKATGDSWGKVYMDLAATGHELSDMPSSNAVWGAYLRRRGFARSALPDYDGYTVRQFAAEHPRGAYILALSGHVVAVVDGEYFDAWDSGNETPIYVWEEKR</sequence>